<name>A0ABT8N5U0_9BACL</name>
<comment type="caution">
    <text evidence="3">The sequence shown here is derived from an EMBL/GenBank/DDBJ whole genome shotgun (WGS) entry which is preliminary data.</text>
</comment>
<keyword evidence="4" id="KW-1185">Reference proteome</keyword>
<dbReference type="PANTHER" id="PTHR31157:SF1">
    <property type="entry name" value="SCP DOMAIN-CONTAINING PROTEIN"/>
    <property type="match status" value="1"/>
</dbReference>
<reference evidence="3 4" key="1">
    <citation type="submission" date="2023-06" db="EMBL/GenBank/DDBJ databases">
        <title>Novel species in genus Planococcus.</title>
        <authorList>
            <person name="Ning S."/>
        </authorList>
    </citation>
    <scope>NUCLEOTIDE SEQUENCE [LARGE SCALE GENOMIC DNA]</scope>
    <source>
        <strain evidence="3 4">N028</strain>
    </source>
</reference>
<dbReference type="PANTHER" id="PTHR31157">
    <property type="entry name" value="SCP DOMAIN-CONTAINING PROTEIN"/>
    <property type="match status" value="1"/>
</dbReference>
<dbReference type="RefSeq" id="WP_301724753.1">
    <property type="nucleotide sequence ID" value="NZ_JAUJWV010000003.1"/>
</dbReference>
<dbReference type="Pfam" id="PF14504">
    <property type="entry name" value="CAP_assoc_N"/>
    <property type="match status" value="1"/>
</dbReference>
<dbReference type="Proteomes" id="UP001172055">
    <property type="component" value="Unassembled WGS sequence"/>
</dbReference>
<protein>
    <submittedName>
        <fullName evidence="3">CAP-associated domain-containing protein</fullName>
    </submittedName>
</protein>
<accession>A0ABT8N5U0</accession>
<dbReference type="InterPro" id="IPR029410">
    <property type="entry name" value="CAP_assoc"/>
</dbReference>
<dbReference type="InterPro" id="IPR014044">
    <property type="entry name" value="CAP_dom"/>
</dbReference>
<organism evidence="3 4">
    <name type="scientific">Planococcus shixiaomingii</name>
    <dbReference type="NCBI Taxonomy" id="3058393"/>
    <lineage>
        <taxon>Bacteria</taxon>
        <taxon>Bacillati</taxon>
        <taxon>Bacillota</taxon>
        <taxon>Bacilli</taxon>
        <taxon>Bacillales</taxon>
        <taxon>Caryophanaceae</taxon>
        <taxon>Planococcus</taxon>
    </lineage>
</organism>
<dbReference type="EMBL" id="JAUJWV010000003">
    <property type="protein sequence ID" value="MDN7243254.1"/>
    <property type="molecule type" value="Genomic_DNA"/>
</dbReference>
<dbReference type="InterPro" id="IPR035940">
    <property type="entry name" value="CAP_sf"/>
</dbReference>
<dbReference type="CDD" id="cd05379">
    <property type="entry name" value="CAP_bacterial"/>
    <property type="match status" value="1"/>
</dbReference>
<gene>
    <name evidence="3" type="ORF">QWY14_15725</name>
</gene>
<evidence type="ECO:0000313" key="3">
    <source>
        <dbReference type="EMBL" id="MDN7243254.1"/>
    </source>
</evidence>
<proteinExistence type="predicted"/>
<evidence type="ECO:0000259" key="2">
    <source>
        <dbReference type="Pfam" id="PF14504"/>
    </source>
</evidence>
<evidence type="ECO:0000313" key="4">
    <source>
        <dbReference type="Proteomes" id="UP001172055"/>
    </source>
</evidence>
<dbReference type="Gene3D" id="3.40.33.10">
    <property type="entry name" value="CAP"/>
    <property type="match status" value="1"/>
</dbReference>
<dbReference type="SUPFAM" id="SSF55797">
    <property type="entry name" value="PR-1-like"/>
    <property type="match status" value="1"/>
</dbReference>
<feature type="domain" description="SCP" evidence="1">
    <location>
        <begin position="259"/>
        <end position="371"/>
    </location>
</feature>
<feature type="domain" description="CAP-associated" evidence="2">
    <location>
        <begin position="104"/>
        <end position="237"/>
    </location>
</feature>
<dbReference type="Pfam" id="PF00188">
    <property type="entry name" value="CAP"/>
    <property type="match status" value="1"/>
</dbReference>
<sequence length="377" mass="43230">MHLRKIFWLLLLLVLVYMARPLWEEKASEYVDLSFLDAIDQAVESISESPEVEKALGSAKDFTIRIGGELQSLVSDQALDIPKAVAKPEITETDSLFAVHNITIGIAKEEAQAKVGLPLRLMQNEYGTDWHSYHKDYQNYVLLSYDKDGNVNGLYTNQDIISSTKNLTMDSTKEEVRKALGAPLKYLQKGNVQYILDTRDEYDLYKIDDIYVTVFYDIHEKDTVTAIQIIHEDLEEQRPSIYAEPSDEFRKGSEFLLFELTNSARIQRNLPILKWDEEAVKTARKHSVDMAENNYFSHTNQQGKSPFDRMEDDGIRFFVAGENLAYGQYSSIYAHEGLMNSMGHRENIVKADYGYLGVGAAFNSENQPYFTETFFNR</sequence>
<evidence type="ECO:0000259" key="1">
    <source>
        <dbReference type="Pfam" id="PF00188"/>
    </source>
</evidence>